<dbReference type="PANTHER" id="PTHR10366:SF564">
    <property type="entry name" value="STEROL-4-ALPHA-CARBOXYLATE 3-DEHYDROGENASE, DECARBOXYLATING"/>
    <property type="match status" value="1"/>
</dbReference>
<dbReference type="Proteomes" id="UP000327013">
    <property type="component" value="Chromosome 4"/>
</dbReference>
<evidence type="ECO:0000313" key="4">
    <source>
        <dbReference type="Proteomes" id="UP000327013"/>
    </source>
</evidence>
<keyword evidence="2" id="KW-0560">Oxidoreductase</keyword>
<dbReference type="InterPro" id="IPR050425">
    <property type="entry name" value="NAD(P)_dehydrat-like"/>
</dbReference>
<dbReference type="PANTHER" id="PTHR10366">
    <property type="entry name" value="NAD DEPENDENT EPIMERASE/DEHYDRATASE"/>
    <property type="match status" value="1"/>
</dbReference>
<evidence type="ECO:0000256" key="2">
    <source>
        <dbReference type="ARBA" id="ARBA00023002"/>
    </source>
</evidence>
<gene>
    <name evidence="3" type="ORF">FH972_009496</name>
</gene>
<evidence type="ECO:0008006" key="5">
    <source>
        <dbReference type="Google" id="ProtNLM"/>
    </source>
</evidence>
<dbReference type="GO" id="GO:0016616">
    <property type="term" value="F:oxidoreductase activity, acting on the CH-OH group of donors, NAD or NADP as acceptor"/>
    <property type="evidence" value="ECO:0007669"/>
    <property type="project" value="TreeGrafter"/>
</dbReference>
<dbReference type="SUPFAM" id="SSF51735">
    <property type="entry name" value="NAD(P)-binding Rossmann-fold domains"/>
    <property type="match status" value="1"/>
</dbReference>
<organism evidence="3 4">
    <name type="scientific">Carpinus fangiana</name>
    <dbReference type="NCBI Taxonomy" id="176857"/>
    <lineage>
        <taxon>Eukaryota</taxon>
        <taxon>Viridiplantae</taxon>
        <taxon>Streptophyta</taxon>
        <taxon>Embryophyta</taxon>
        <taxon>Tracheophyta</taxon>
        <taxon>Spermatophyta</taxon>
        <taxon>Magnoliopsida</taxon>
        <taxon>eudicotyledons</taxon>
        <taxon>Gunneridae</taxon>
        <taxon>Pentapetalae</taxon>
        <taxon>rosids</taxon>
        <taxon>fabids</taxon>
        <taxon>Fagales</taxon>
        <taxon>Betulaceae</taxon>
        <taxon>Carpinus</taxon>
    </lineage>
</organism>
<reference evidence="3 4" key="1">
    <citation type="submission" date="2019-06" db="EMBL/GenBank/DDBJ databases">
        <title>A chromosomal-level reference genome of Carpinus fangiana (Coryloideae, Betulaceae).</title>
        <authorList>
            <person name="Yang X."/>
            <person name="Wang Z."/>
            <person name="Zhang L."/>
            <person name="Hao G."/>
            <person name="Liu J."/>
            <person name="Yang Y."/>
        </authorList>
    </citation>
    <scope>NUCLEOTIDE SEQUENCE [LARGE SCALE GENOMIC DNA]</scope>
    <source>
        <strain evidence="3">Cfa_2016G</strain>
        <tissue evidence="3">Leaf</tissue>
    </source>
</reference>
<dbReference type="EMBL" id="CM017324">
    <property type="protein sequence ID" value="KAE8036863.1"/>
    <property type="molecule type" value="Genomic_DNA"/>
</dbReference>
<dbReference type="OrthoDB" id="429813at2759"/>
<evidence type="ECO:0000313" key="3">
    <source>
        <dbReference type="EMBL" id="KAE8036863.1"/>
    </source>
</evidence>
<accession>A0A660KKI2</accession>
<keyword evidence="4" id="KW-1185">Reference proteome</keyword>
<sequence>MSFTPTDTVLVTGANGHVGQHVLAQLLALPPLSRPHVRAAVRNPSSAAPLEAAFAAALAAGALSLVYVPDIVAPDAYAAAVHACTHIAHLASPLVLAPRDLEADLDDFPTWVDVRDVARAHVAALLRSEASEEPARWILSAKGVTMGDLAGIVRAEFPGLGGSGEVDGLKEGEYFDIKREEAQKALGIEEWIGIEAMVRDTIAPILEHRRKNHAES</sequence>
<dbReference type="AlphaFoldDB" id="A0A660KKI2"/>
<dbReference type="Gene3D" id="3.40.50.720">
    <property type="entry name" value="NAD(P)-binding Rossmann-like Domain"/>
    <property type="match status" value="2"/>
</dbReference>
<proteinExistence type="predicted"/>
<keyword evidence="1" id="KW-0521">NADP</keyword>
<name>A0A660KKI2_9ROSI</name>
<evidence type="ECO:0000256" key="1">
    <source>
        <dbReference type="ARBA" id="ARBA00022857"/>
    </source>
</evidence>
<protein>
    <recommendedName>
        <fullName evidence="5">NmrA-like domain-containing protein</fullName>
    </recommendedName>
</protein>
<dbReference type="InterPro" id="IPR036291">
    <property type="entry name" value="NAD(P)-bd_dom_sf"/>
</dbReference>